<feature type="transmembrane region" description="Helical" evidence="7">
    <location>
        <begin position="659"/>
        <end position="681"/>
    </location>
</feature>
<dbReference type="SUPFAM" id="SSF52540">
    <property type="entry name" value="P-loop containing nucleoside triphosphate hydrolases"/>
    <property type="match status" value="1"/>
</dbReference>
<keyword evidence="7" id="KW-0472">Membrane</keyword>
<feature type="compositionally biased region" description="Acidic residues" evidence="6">
    <location>
        <begin position="1117"/>
        <end position="1132"/>
    </location>
</feature>
<evidence type="ECO:0000256" key="1">
    <source>
        <dbReference type="ARBA" id="ARBA00005290"/>
    </source>
</evidence>
<dbReference type="PANTHER" id="PTHR21231">
    <property type="entry name" value="XPA-BINDING PROTEIN 1-RELATED"/>
    <property type="match status" value="1"/>
</dbReference>
<reference evidence="8 9" key="1">
    <citation type="journal article" date="2018" name="Plant J.">
        <title>Genome sequences of Chlorella sorokiniana UTEX 1602 and Micractinium conductrix SAG 241.80: implications to maltose excretion by a green alga.</title>
        <authorList>
            <person name="Arriola M.B."/>
            <person name="Velmurugan N."/>
            <person name="Zhang Y."/>
            <person name="Plunkett M.H."/>
            <person name="Hondzo H."/>
            <person name="Barney B.M."/>
        </authorList>
    </citation>
    <scope>NUCLEOTIDE SEQUENCE [LARGE SCALE GENOMIC DNA]</scope>
    <source>
        <strain evidence="8 9">SAG 241.80</strain>
    </source>
</reference>
<feature type="transmembrane region" description="Helical" evidence="7">
    <location>
        <begin position="693"/>
        <end position="715"/>
    </location>
</feature>
<dbReference type="EMBL" id="LHPF02000001">
    <property type="protein sequence ID" value="PSC76259.1"/>
    <property type="molecule type" value="Genomic_DNA"/>
</dbReference>
<feature type="compositionally biased region" description="Polar residues" evidence="6">
    <location>
        <begin position="1246"/>
        <end position="1255"/>
    </location>
</feature>
<keyword evidence="3" id="KW-0547">Nucleotide-binding</keyword>
<feature type="compositionally biased region" description="Acidic residues" evidence="6">
    <location>
        <begin position="1173"/>
        <end position="1182"/>
    </location>
</feature>
<gene>
    <name evidence="8" type="primary">g212</name>
    <name evidence="8" type="ORF">C2E20_0212</name>
</gene>
<protein>
    <recommendedName>
        <fullName evidence="2">GPN-loop GTPase 3</fullName>
    </recommendedName>
</protein>
<evidence type="ECO:0000256" key="2">
    <source>
        <dbReference type="ARBA" id="ARBA00014587"/>
    </source>
</evidence>
<dbReference type="Proteomes" id="UP000239649">
    <property type="component" value="Unassembled WGS sequence"/>
</dbReference>
<dbReference type="InterPro" id="IPR030228">
    <property type="entry name" value="Gpn3"/>
</dbReference>
<keyword evidence="9" id="KW-1185">Reference proteome</keyword>
<comment type="caution">
    <text evidence="8">The sequence shown here is derived from an EMBL/GenBank/DDBJ whole genome shotgun (WGS) entry which is preliminary data.</text>
</comment>
<evidence type="ECO:0000256" key="5">
    <source>
        <dbReference type="ARBA" id="ARBA00023134"/>
    </source>
</evidence>
<evidence type="ECO:0000313" key="9">
    <source>
        <dbReference type="Proteomes" id="UP000239649"/>
    </source>
</evidence>
<keyword evidence="7" id="KW-1133">Transmembrane helix</keyword>
<feature type="compositionally biased region" description="Low complexity" evidence="6">
    <location>
        <begin position="1019"/>
        <end position="1037"/>
    </location>
</feature>
<evidence type="ECO:0000313" key="8">
    <source>
        <dbReference type="EMBL" id="PSC76259.1"/>
    </source>
</evidence>
<dbReference type="GO" id="GO:0005525">
    <property type="term" value="F:GTP binding"/>
    <property type="evidence" value="ECO:0007669"/>
    <property type="project" value="UniProtKB-KW"/>
</dbReference>
<feature type="region of interest" description="Disordered" evidence="6">
    <location>
        <begin position="613"/>
        <end position="634"/>
    </location>
</feature>
<accession>A0A2P6VQ98</accession>
<dbReference type="CDD" id="cd17872">
    <property type="entry name" value="GPN3"/>
    <property type="match status" value="1"/>
</dbReference>
<dbReference type="PANTHER" id="PTHR21231:SF7">
    <property type="entry name" value="GPN-LOOP GTPASE 3"/>
    <property type="match status" value="1"/>
</dbReference>
<feature type="region of interest" description="Disordered" evidence="6">
    <location>
        <begin position="1019"/>
        <end position="1329"/>
    </location>
</feature>
<proteinExistence type="inferred from homology"/>
<keyword evidence="7" id="KW-0812">Transmembrane</keyword>
<evidence type="ECO:0000256" key="4">
    <source>
        <dbReference type="ARBA" id="ARBA00022801"/>
    </source>
</evidence>
<feature type="transmembrane region" description="Helical" evidence="7">
    <location>
        <begin position="727"/>
        <end position="752"/>
    </location>
</feature>
<dbReference type="InterPro" id="IPR009447">
    <property type="entry name" value="PIGW/GWT1"/>
</dbReference>
<dbReference type="Gene3D" id="3.40.50.300">
    <property type="entry name" value="P-loop containing nucleotide triphosphate hydrolases"/>
    <property type="match status" value="1"/>
</dbReference>
<dbReference type="InterPro" id="IPR027417">
    <property type="entry name" value="P-loop_NTPase"/>
</dbReference>
<feature type="compositionally biased region" description="Basic and acidic residues" evidence="6">
    <location>
        <begin position="1085"/>
        <end position="1106"/>
    </location>
</feature>
<dbReference type="GO" id="GO:0003924">
    <property type="term" value="F:GTPase activity"/>
    <property type="evidence" value="ECO:0007669"/>
    <property type="project" value="TreeGrafter"/>
</dbReference>
<dbReference type="InterPro" id="IPR004130">
    <property type="entry name" value="Gpn"/>
</dbReference>
<dbReference type="Pfam" id="PF06423">
    <property type="entry name" value="GWT1"/>
    <property type="match status" value="1"/>
</dbReference>
<evidence type="ECO:0000256" key="6">
    <source>
        <dbReference type="SAM" id="MobiDB-lite"/>
    </source>
</evidence>
<name>A0A2P6VQ98_9CHLO</name>
<feature type="compositionally biased region" description="Basic and acidic residues" evidence="6">
    <location>
        <begin position="1133"/>
        <end position="1145"/>
    </location>
</feature>
<keyword evidence="5" id="KW-0342">GTP-binding</keyword>
<dbReference type="Pfam" id="PF03029">
    <property type="entry name" value="ATP_bind_1"/>
    <property type="match status" value="1"/>
</dbReference>
<comment type="similarity">
    <text evidence="1">Belongs to the GPN-loop GTPase family.</text>
</comment>
<dbReference type="GO" id="GO:0006506">
    <property type="term" value="P:GPI anchor biosynthetic process"/>
    <property type="evidence" value="ECO:0007669"/>
    <property type="project" value="InterPro"/>
</dbReference>
<feature type="compositionally biased region" description="Low complexity" evidence="6">
    <location>
        <begin position="1303"/>
        <end position="1329"/>
    </location>
</feature>
<dbReference type="FunFam" id="3.40.50.300:FF:000552">
    <property type="entry name" value="GPN-loop GTPase 3"/>
    <property type="match status" value="1"/>
</dbReference>
<dbReference type="GO" id="GO:0016746">
    <property type="term" value="F:acyltransferase activity"/>
    <property type="evidence" value="ECO:0007669"/>
    <property type="project" value="InterPro"/>
</dbReference>
<evidence type="ECO:0000256" key="3">
    <source>
        <dbReference type="ARBA" id="ARBA00022741"/>
    </source>
</evidence>
<sequence length="1528" mass="165149">MKFAQLVVGPAGSGKSTYCDTIKQHCDAINRSVHVVNLDPAAEEFKYPVSIDVRDLVTLDDVMEELQLGPNGGLLYCMEYLEDNLEEWLGEELEAYGDDDYLLFDCPGQIELYSHLSVFRTFVDYLKRTGWQVCVVYCLDCQFINEMPKFIAGSLQALSAMVQLELPHVNVLTKVDLCKDKDSIEAFRFPDPVSMRHELDKQTAPRFRRLNDAVVSLLDDFSMVNFTTLDISDEESVEDLLLQIDMAIQYGEDQEVKAEEQARQHSGRCWQHQTFLSQQADAVRQAREEFVSGHRGTSGLEVSALATAPVVLLLLWRLAQHPASGGGGLFHRARPSVARLAAEWAALVLPLVAVLLGAASPGALLGGAGVIVTALYLTQNGSEWQQRSRAAARRPLTEVLRGALTCHRTSLMLLTCTAILAVDFPAFPRRWAKAERFGTGLMDAGVGGFVAAAGLARGLSAAGGETRRAGWQRREAGRAAVLVLLGLARLAATRATGYQHIASEYGLHWNFFLTLAALRLLGLAAPAAARGATSAALAGGALLAAHQWVLSAVGGIDWVHSDERGTGLVSANKEGLASLAGYWALELLATAAGHAAYHAAVAAAAAAAGAGSGSAAVPTRRSSRRSIDGAAPGGTPFTGLSVRTRAATPAQRRRPALRLLAALACGTAALWASYWVLATHVQPVSRRACNAAYVVWVLALSGQSVTLFAAADAALPGGGSGQLPHLLAAISSAMLPVFLAANLLTGVVNLAVNTLGAPRSAALAVVAAYTAALSAAAPFPPPRGTAGCSRRRCLASGMAFSTELPGVSRSGAGTFSTRLSANLQMAGVYGVATARQAAHAHDVLQLVRERLHGAAAFPANLHFPRPRYQQLQREIQDCRTLMDASGAAAARHGEQPNIVRMVLRQQGDQWEVALLNARGSQGSDFKLCLRLPQDVAHCAADLARLWCKERGLRLSNDRLHHDMELYTPLVPGVRRKTAPARLLNLLVHLRNDGTLARLASAAAAVAAAAGDPSVQAALATAAARPPAQRRSGSSGDSGARGRGRSSKAQHLRWEEDDEQQQQQPKKEKIRKQRQEEQQTEDEEDWRAWQHEQLQLRERQQQQEERPKKRKKVKVKEEEEQEEQEEQEEEEQQQGERPKKEKKAKEEDEEEEEQQQQQQQQGERPKKKKKAKEEEEEEEEEEQQQQQGERPKKKKKAKEEEEEQQQQQQQGERPKKKKKAKEEQQEEQQAAAQQVHEQPSKKKKNQTEAAASQWQQPAEAGEDEQPRQCKERKERPLPLRIAGGGDADPATPAGGSESEHSGQRLRQQAEQQRQQAQQQPAAAAAPQTATARRPAAAALPAAAVLPALAAAAAALPASMPADTSGWWAINRLCPLLETYLAVTAKEMSTFGLGFIKAVGRPLPPSLHPVTRSALATRLHTGCTQAPPSAMADAACPSPLPLAAAAAALPRRMPAGVSAWWAPNVLRPILHAHLGLSAEQVRSFVVAFVCAEYRAQRDVYAALRACMAAGDAAGALRWVRCCGDAAGDGI</sequence>
<keyword evidence="4" id="KW-0378">Hydrolase</keyword>
<dbReference type="GO" id="GO:0016020">
    <property type="term" value="C:membrane"/>
    <property type="evidence" value="ECO:0007669"/>
    <property type="project" value="InterPro"/>
</dbReference>
<feature type="compositionally biased region" description="Basic residues" evidence="6">
    <location>
        <begin position="1041"/>
        <end position="1050"/>
    </location>
</feature>
<feature type="compositionally biased region" description="Basic and acidic residues" evidence="6">
    <location>
        <begin position="1263"/>
        <end position="1276"/>
    </location>
</feature>
<organism evidence="8 9">
    <name type="scientific">Micractinium conductrix</name>
    <dbReference type="NCBI Taxonomy" id="554055"/>
    <lineage>
        <taxon>Eukaryota</taxon>
        <taxon>Viridiplantae</taxon>
        <taxon>Chlorophyta</taxon>
        <taxon>core chlorophytes</taxon>
        <taxon>Trebouxiophyceae</taxon>
        <taxon>Chlorellales</taxon>
        <taxon>Chlorellaceae</taxon>
        <taxon>Chlorella clade</taxon>
        <taxon>Micractinium</taxon>
    </lineage>
</organism>
<dbReference type="OrthoDB" id="5839at2759"/>
<dbReference type="STRING" id="554055.A0A2P6VQ98"/>
<evidence type="ECO:0000256" key="7">
    <source>
        <dbReference type="SAM" id="Phobius"/>
    </source>
</evidence>